<comment type="function">
    <text evidence="9">Part of the tripartite ATP-independent periplasmic (TRAP) transport system.</text>
</comment>
<evidence type="ECO:0000256" key="6">
    <source>
        <dbReference type="ARBA" id="ARBA00022989"/>
    </source>
</evidence>
<name>A0A7Z0N9P8_9GAMM</name>
<feature type="transmembrane region" description="Helical" evidence="9">
    <location>
        <begin position="86"/>
        <end position="108"/>
    </location>
</feature>
<comment type="subcellular location">
    <subcellularLocation>
        <location evidence="1 9">Cell inner membrane</location>
        <topology evidence="1 9">Multi-pass membrane protein</topology>
    </subcellularLocation>
</comment>
<keyword evidence="6 9" id="KW-1133">Transmembrane helix</keyword>
<evidence type="ECO:0000313" key="11">
    <source>
        <dbReference type="EMBL" id="NYT73744.1"/>
    </source>
</evidence>
<sequence>MQSILLFFHRCLLNILLLMFGLMVIVIIWQVFSRFVLDSAPVWSEELTRYMLVWVTLLGSAYVMHDKNGHIAVTFFADMLPPKFQTFLSVIRCISTYIMAAALTYYGYQHALLGERRISTGLNITMDYAYFSIPIGGALIAFFLTLDLLTKKGAKT</sequence>
<evidence type="ECO:0000256" key="4">
    <source>
        <dbReference type="ARBA" id="ARBA00022519"/>
    </source>
</evidence>
<dbReference type="GO" id="GO:0015740">
    <property type="term" value="P:C4-dicarboxylate transport"/>
    <property type="evidence" value="ECO:0007669"/>
    <property type="project" value="TreeGrafter"/>
</dbReference>
<evidence type="ECO:0000256" key="8">
    <source>
        <dbReference type="ARBA" id="ARBA00038436"/>
    </source>
</evidence>
<reference evidence="11 12" key="1">
    <citation type="submission" date="2020-07" db="EMBL/GenBank/DDBJ databases">
        <title>Halomonas sp. QX-2 draft genome sequence.</title>
        <authorList>
            <person name="Qiu X."/>
        </authorList>
    </citation>
    <scope>NUCLEOTIDE SEQUENCE [LARGE SCALE GENOMIC DNA]</scope>
    <source>
        <strain evidence="11 12">QX-2</strain>
    </source>
</reference>
<dbReference type="InterPro" id="IPR055348">
    <property type="entry name" value="DctQ"/>
</dbReference>
<dbReference type="GO" id="GO:0022857">
    <property type="term" value="F:transmembrane transporter activity"/>
    <property type="evidence" value="ECO:0007669"/>
    <property type="project" value="UniProtKB-UniRule"/>
</dbReference>
<comment type="subunit">
    <text evidence="9">The complex comprises the extracytoplasmic solute receptor protein and the two transmembrane proteins.</text>
</comment>
<evidence type="ECO:0000256" key="1">
    <source>
        <dbReference type="ARBA" id="ARBA00004429"/>
    </source>
</evidence>
<evidence type="ECO:0000313" key="12">
    <source>
        <dbReference type="Proteomes" id="UP000520876"/>
    </source>
</evidence>
<keyword evidence="7 9" id="KW-0472">Membrane</keyword>
<dbReference type="Proteomes" id="UP000520876">
    <property type="component" value="Unassembled WGS sequence"/>
</dbReference>
<keyword evidence="2 9" id="KW-0813">Transport</keyword>
<comment type="caution">
    <text evidence="11">The sequence shown here is derived from an EMBL/GenBank/DDBJ whole genome shotgun (WGS) entry which is preliminary data.</text>
</comment>
<dbReference type="PANTHER" id="PTHR35011">
    <property type="entry name" value="2,3-DIKETO-L-GULONATE TRAP TRANSPORTER SMALL PERMEASE PROTEIN YIAM"/>
    <property type="match status" value="1"/>
</dbReference>
<dbReference type="InterPro" id="IPR007387">
    <property type="entry name" value="TRAP_DctQ"/>
</dbReference>
<evidence type="ECO:0000259" key="10">
    <source>
        <dbReference type="Pfam" id="PF04290"/>
    </source>
</evidence>
<dbReference type="AlphaFoldDB" id="A0A7Z0N9P8"/>
<keyword evidence="12" id="KW-1185">Reference proteome</keyword>
<keyword evidence="4 9" id="KW-0997">Cell inner membrane</keyword>
<feature type="transmembrane region" description="Helical" evidence="9">
    <location>
        <begin position="128"/>
        <end position="149"/>
    </location>
</feature>
<accession>A0A7Z0N9P8</accession>
<dbReference type="RefSeq" id="WP_180093507.1">
    <property type="nucleotide sequence ID" value="NZ_JACCGK010000013.1"/>
</dbReference>
<feature type="domain" description="Tripartite ATP-independent periplasmic transporters DctQ component" evidence="10">
    <location>
        <begin position="23"/>
        <end position="149"/>
    </location>
</feature>
<keyword evidence="3" id="KW-1003">Cell membrane</keyword>
<feature type="transmembrane region" description="Helical" evidence="9">
    <location>
        <begin position="47"/>
        <end position="65"/>
    </location>
</feature>
<evidence type="ECO:0000256" key="3">
    <source>
        <dbReference type="ARBA" id="ARBA00022475"/>
    </source>
</evidence>
<gene>
    <name evidence="11" type="ORF">HZU72_15105</name>
</gene>
<evidence type="ECO:0000256" key="7">
    <source>
        <dbReference type="ARBA" id="ARBA00023136"/>
    </source>
</evidence>
<keyword evidence="5 9" id="KW-0812">Transmembrane</keyword>
<organism evidence="11 12">
    <name type="scientific">Vreelandella sedimenti</name>
    <dbReference type="NCBI Taxonomy" id="2729618"/>
    <lineage>
        <taxon>Bacteria</taxon>
        <taxon>Pseudomonadati</taxon>
        <taxon>Pseudomonadota</taxon>
        <taxon>Gammaproteobacteria</taxon>
        <taxon>Oceanospirillales</taxon>
        <taxon>Halomonadaceae</taxon>
        <taxon>Vreelandella</taxon>
    </lineage>
</organism>
<feature type="transmembrane region" description="Helical" evidence="9">
    <location>
        <begin position="12"/>
        <end position="32"/>
    </location>
</feature>
<evidence type="ECO:0000256" key="5">
    <source>
        <dbReference type="ARBA" id="ARBA00022692"/>
    </source>
</evidence>
<evidence type="ECO:0000256" key="9">
    <source>
        <dbReference type="RuleBase" id="RU369079"/>
    </source>
</evidence>
<proteinExistence type="inferred from homology"/>
<dbReference type="EMBL" id="JACCGK010000013">
    <property type="protein sequence ID" value="NYT73744.1"/>
    <property type="molecule type" value="Genomic_DNA"/>
</dbReference>
<comment type="similarity">
    <text evidence="8 9">Belongs to the TRAP transporter small permease family.</text>
</comment>
<dbReference type="GO" id="GO:0005886">
    <property type="term" value="C:plasma membrane"/>
    <property type="evidence" value="ECO:0007669"/>
    <property type="project" value="UniProtKB-SubCell"/>
</dbReference>
<evidence type="ECO:0000256" key="2">
    <source>
        <dbReference type="ARBA" id="ARBA00022448"/>
    </source>
</evidence>
<dbReference type="PANTHER" id="PTHR35011:SF2">
    <property type="entry name" value="2,3-DIKETO-L-GULONATE TRAP TRANSPORTER SMALL PERMEASE PROTEIN YIAM"/>
    <property type="match status" value="1"/>
</dbReference>
<dbReference type="Pfam" id="PF04290">
    <property type="entry name" value="DctQ"/>
    <property type="match status" value="1"/>
</dbReference>
<protein>
    <recommendedName>
        <fullName evidence="9">TRAP transporter small permease protein</fullName>
    </recommendedName>
</protein>